<evidence type="ECO:0000313" key="3">
    <source>
        <dbReference type="Proteomes" id="UP000006591"/>
    </source>
</evidence>
<accession>A0A0E0JA29</accession>
<keyword evidence="1" id="KW-0812">Transmembrane</keyword>
<reference evidence="2" key="1">
    <citation type="submission" date="2015-04" db="UniProtKB">
        <authorList>
            <consortium name="EnsemblPlants"/>
        </authorList>
    </citation>
    <scope>IDENTIFICATION</scope>
    <source>
        <strain evidence="2">SL10</strain>
    </source>
</reference>
<sequence length="220" mass="23996">MDGTANSPSRCKTMVAPSPFPRPLSEGWWRRHLIPRPRPLAAVAVSVPFPSQFGCLRISLELVRHLRELPGLVHHLCGLTMCYPRILLLPRSTLHSLCLILLIAMIDPACLLVLIPYLLFNSSGEGINRHNLAHYDGPRDAMAICVVHAGGGDGSIQAHIMVCATLGAICSSVVTAHNTIVVQVCCRISSFSVCSLRLIGSMIRLTPVKFLFNKGLLCAW</sequence>
<reference evidence="2" key="2">
    <citation type="submission" date="2018-04" db="EMBL/GenBank/DDBJ databases">
        <title>OnivRS2 (Oryza nivara Reference Sequence Version 2).</title>
        <authorList>
            <person name="Zhang J."/>
            <person name="Kudrna D."/>
            <person name="Lee S."/>
            <person name="Talag J."/>
            <person name="Rajasekar S."/>
            <person name="Welchert J."/>
            <person name="Hsing Y.-I."/>
            <person name="Wing R.A."/>
        </authorList>
    </citation>
    <scope>NUCLEOTIDE SEQUENCE [LARGE SCALE GENOMIC DNA]</scope>
    <source>
        <strain evidence="2">SL10</strain>
    </source>
</reference>
<keyword evidence="1" id="KW-0472">Membrane</keyword>
<protein>
    <submittedName>
        <fullName evidence="2">Uncharacterized protein</fullName>
    </submittedName>
</protein>
<dbReference type="AlphaFoldDB" id="A0A0E0JA29"/>
<keyword evidence="1" id="KW-1133">Transmembrane helix</keyword>
<keyword evidence="3" id="KW-1185">Reference proteome</keyword>
<evidence type="ECO:0000313" key="2">
    <source>
        <dbReference type="EnsemblPlants" id="ONIVA12G11400.1"/>
    </source>
</evidence>
<dbReference type="Proteomes" id="UP000006591">
    <property type="component" value="Chromosome 12"/>
</dbReference>
<dbReference type="EnsemblPlants" id="ONIVA12G11400.1">
    <property type="protein sequence ID" value="ONIVA12G11400.1"/>
    <property type="gene ID" value="ONIVA12G11400"/>
</dbReference>
<evidence type="ECO:0000256" key="1">
    <source>
        <dbReference type="SAM" id="Phobius"/>
    </source>
</evidence>
<proteinExistence type="predicted"/>
<name>A0A0E0JA29_ORYNI</name>
<dbReference type="Gramene" id="ONIVA12G11400.1">
    <property type="protein sequence ID" value="ONIVA12G11400.1"/>
    <property type="gene ID" value="ONIVA12G11400"/>
</dbReference>
<dbReference type="HOGENOM" id="CLU_103946_0_0_1"/>
<feature type="transmembrane region" description="Helical" evidence="1">
    <location>
        <begin position="97"/>
        <end position="120"/>
    </location>
</feature>
<organism evidence="2">
    <name type="scientific">Oryza nivara</name>
    <name type="common">Indian wild rice</name>
    <name type="synonym">Oryza sativa f. spontanea</name>
    <dbReference type="NCBI Taxonomy" id="4536"/>
    <lineage>
        <taxon>Eukaryota</taxon>
        <taxon>Viridiplantae</taxon>
        <taxon>Streptophyta</taxon>
        <taxon>Embryophyta</taxon>
        <taxon>Tracheophyta</taxon>
        <taxon>Spermatophyta</taxon>
        <taxon>Magnoliopsida</taxon>
        <taxon>Liliopsida</taxon>
        <taxon>Poales</taxon>
        <taxon>Poaceae</taxon>
        <taxon>BOP clade</taxon>
        <taxon>Oryzoideae</taxon>
        <taxon>Oryzeae</taxon>
        <taxon>Oryzinae</taxon>
        <taxon>Oryza</taxon>
    </lineage>
</organism>